<feature type="transmembrane region" description="Helical" evidence="8">
    <location>
        <begin position="238"/>
        <end position="262"/>
    </location>
</feature>
<feature type="transmembrane region" description="Helical" evidence="8">
    <location>
        <begin position="12"/>
        <end position="31"/>
    </location>
</feature>
<reference evidence="10 11" key="1">
    <citation type="submission" date="2020-08" db="EMBL/GenBank/DDBJ databases">
        <title>Genomic Encyclopedia of Type Strains, Phase IV (KMG-IV): sequencing the most valuable type-strain genomes for metagenomic binning, comparative biology and taxonomic classification.</title>
        <authorList>
            <person name="Goeker M."/>
        </authorList>
    </citation>
    <scope>NUCLEOTIDE SEQUENCE [LARGE SCALE GENOMIC DNA]</scope>
    <source>
        <strain evidence="10 11">DSM 102255</strain>
    </source>
</reference>
<evidence type="ECO:0000256" key="5">
    <source>
        <dbReference type="ARBA" id="ARBA00022692"/>
    </source>
</evidence>
<dbReference type="AlphaFoldDB" id="A0A841IZM7"/>
<keyword evidence="11" id="KW-1185">Reference proteome</keyword>
<evidence type="ECO:0000256" key="8">
    <source>
        <dbReference type="SAM" id="Phobius"/>
    </source>
</evidence>
<dbReference type="NCBIfam" id="TIGR00688">
    <property type="entry name" value="rarD"/>
    <property type="match status" value="1"/>
</dbReference>
<protein>
    <submittedName>
        <fullName evidence="10">Chloramphenicol-sensitive protein RarD</fullName>
    </submittedName>
</protein>
<feature type="transmembrane region" description="Helical" evidence="8">
    <location>
        <begin position="268"/>
        <end position="286"/>
    </location>
</feature>
<dbReference type="InterPro" id="IPR004626">
    <property type="entry name" value="RarD"/>
</dbReference>
<dbReference type="RefSeq" id="WP_184079375.1">
    <property type="nucleotide sequence ID" value="NZ_JACIJP010000002.1"/>
</dbReference>
<name>A0A841IZM7_9SPHN</name>
<evidence type="ECO:0000256" key="1">
    <source>
        <dbReference type="ARBA" id="ARBA00004651"/>
    </source>
</evidence>
<evidence type="ECO:0000259" key="9">
    <source>
        <dbReference type="Pfam" id="PF00892"/>
    </source>
</evidence>
<keyword evidence="7 8" id="KW-0472">Membrane</keyword>
<evidence type="ECO:0000256" key="4">
    <source>
        <dbReference type="ARBA" id="ARBA00022475"/>
    </source>
</evidence>
<evidence type="ECO:0000313" key="11">
    <source>
        <dbReference type="Proteomes" id="UP000552700"/>
    </source>
</evidence>
<feature type="transmembrane region" description="Helical" evidence="8">
    <location>
        <begin position="130"/>
        <end position="147"/>
    </location>
</feature>
<dbReference type="InterPro" id="IPR000620">
    <property type="entry name" value="EamA_dom"/>
</dbReference>
<evidence type="ECO:0000256" key="3">
    <source>
        <dbReference type="ARBA" id="ARBA00022448"/>
    </source>
</evidence>
<keyword evidence="4" id="KW-1003">Cell membrane</keyword>
<dbReference type="SUPFAM" id="SSF103481">
    <property type="entry name" value="Multidrug resistance efflux transporter EmrE"/>
    <property type="match status" value="2"/>
</dbReference>
<dbReference type="Proteomes" id="UP000552700">
    <property type="component" value="Unassembled WGS sequence"/>
</dbReference>
<comment type="caution">
    <text evidence="10">The sequence shown here is derived from an EMBL/GenBank/DDBJ whole genome shotgun (WGS) entry which is preliminary data.</text>
</comment>
<evidence type="ECO:0000256" key="6">
    <source>
        <dbReference type="ARBA" id="ARBA00022989"/>
    </source>
</evidence>
<feature type="domain" description="EamA" evidence="9">
    <location>
        <begin position="11"/>
        <end position="145"/>
    </location>
</feature>
<evidence type="ECO:0000256" key="2">
    <source>
        <dbReference type="ARBA" id="ARBA00007362"/>
    </source>
</evidence>
<feature type="transmembrane region" description="Helical" evidence="8">
    <location>
        <begin position="207"/>
        <end position="231"/>
    </location>
</feature>
<organism evidence="10 11">
    <name type="scientific">Sphingobium subterraneum</name>
    <dbReference type="NCBI Taxonomy" id="627688"/>
    <lineage>
        <taxon>Bacteria</taxon>
        <taxon>Pseudomonadati</taxon>
        <taxon>Pseudomonadota</taxon>
        <taxon>Alphaproteobacteria</taxon>
        <taxon>Sphingomonadales</taxon>
        <taxon>Sphingomonadaceae</taxon>
        <taxon>Sphingobium</taxon>
    </lineage>
</organism>
<evidence type="ECO:0000313" key="10">
    <source>
        <dbReference type="EMBL" id="MBB6123874.1"/>
    </source>
</evidence>
<comment type="subcellular location">
    <subcellularLocation>
        <location evidence="1">Cell membrane</location>
        <topology evidence="1">Multi-pass membrane protein</topology>
    </subcellularLocation>
</comment>
<dbReference type="InterPro" id="IPR037185">
    <property type="entry name" value="EmrE-like"/>
</dbReference>
<sequence>MASAPLPARRAVTAAVCAYSLWGTMPVFFWFARGFSALEIITLRILWSMALLAIIVGIRRDWGRTLLLLRDQRILRALMMSGGLILSNWLLYTWAVLNGHVLAGSLGYFLNPLMNVALGIVVLGERLRPAQKAAVGLACVGVAVMAVAAVTTLWISLLLGASFALYGLIRKTAPVGPLDGLTLETLLLAPVAVVSMISLVIHGTEQFGQALVPSLATCALGIMTTIPLLLFSVAARSLPLATLGLIQYIAPTLVFILGITLFDETLSAQQLASFGIIWSALALYTLDTVRAARQKSAEDIPAPL</sequence>
<feature type="transmembrane region" description="Helical" evidence="8">
    <location>
        <begin position="37"/>
        <end position="56"/>
    </location>
</feature>
<keyword evidence="6 8" id="KW-1133">Transmembrane helix</keyword>
<accession>A0A841IZM7</accession>
<keyword evidence="3" id="KW-0813">Transport</keyword>
<dbReference type="Pfam" id="PF00892">
    <property type="entry name" value="EamA"/>
    <property type="match status" value="1"/>
</dbReference>
<feature type="transmembrane region" description="Helical" evidence="8">
    <location>
        <begin position="77"/>
        <end position="95"/>
    </location>
</feature>
<keyword evidence="5 8" id="KW-0812">Transmembrane</keyword>
<evidence type="ECO:0000256" key="7">
    <source>
        <dbReference type="ARBA" id="ARBA00023136"/>
    </source>
</evidence>
<proteinExistence type="inferred from homology"/>
<comment type="similarity">
    <text evidence="2">Belongs to the EamA transporter family.</text>
</comment>
<feature type="transmembrane region" description="Helical" evidence="8">
    <location>
        <begin position="101"/>
        <end position="123"/>
    </location>
</feature>
<gene>
    <name evidence="10" type="ORF">FHS92_001603</name>
</gene>
<dbReference type="GO" id="GO:0005886">
    <property type="term" value="C:plasma membrane"/>
    <property type="evidence" value="ECO:0007669"/>
    <property type="project" value="UniProtKB-SubCell"/>
</dbReference>
<dbReference type="EMBL" id="JACIJP010000002">
    <property type="protein sequence ID" value="MBB6123874.1"/>
    <property type="molecule type" value="Genomic_DNA"/>
</dbReference>